<dbReference type="InterPro" id="IPR050765">
    <property type="entry name" value="Riboflavin_Biosynth_HTPR"/>
</dbReference>
<organism evidence="2 3">
    <name type="scientific">Micromonospora deserti</name>
    <dbReference type="NCBI Taxonomy" id="2070366"/>
    <lineage>
        <taxon>Bacteria</taxon>
        <taxon>Bacillati</taxon>
        <taxon>Actinomycetota</taxon>
        <taxon>Actinomycetes</taxon>
        <taxon>Micromonosporales</taxon>
        <taxon>Micromonosporaceae</taxon>
        <taxon>Micromonospora</taxon>
    </lineage>
</organism>
<evidence type="ECO:0000313" key="3">
    <source>
        <dbReference type="Proteomes" id="UP000248749"/>
    </source>
</evidence>
<dbReference type="GO" id="GO:0008703">
    <property type="term" value="F:5-amino-6-(5-phosphoribosylamino)uracil reductase activity"/>
    <property type="evidence" value="ECO:0007669"/>
    <property type="project" value="InterPro"/>
</dbReference>
<protein>
    <submittedName>
        <fullName evidence="2">Deaminase</fullName>
    </submittedName>
</protein>
<dbReference type="SUPFAM" id="SSF53597">
    <property type="entry name" value="Dihydrofolate reductase-like"/>
    <property type="match status" value="1"/>
</dbReference>
<dbReference type="Pfam" id="PF01872">
    <property type="entry name" value="RibD_C"/>
    <property type="match status" value="1"/>
</dbReference>
<dbReference type="PANTHER" id="PTHR38011">
    <property type="entry name" value="DIHYDROFOLATE REDUCTASE FAMILY PROTEIN (AFU_ORTHOLOGUE AFUA_8G06820)"/>
    <property type="match status" value="1"/>
</dbReference>
<dbReference type="Gene3D" id="3.40.430.10">
    <property type="entry name" value="Dihydrofolate Reductase, subunit A"/>
    <property type="match status" value="1"/>
</dbReference>
<reference evidence="2 3" key="1">
    <citation type="submission" date="2018-01" db="EMBL/GenBank/DDBJ databases">
        <title>Draft genome sequence of Salinispora sp. 13K206.</title>
        <authorList>
            <person name="Sahin N."/>
            <person name="Saygin H."/>
            <person name="Ay H."/>
        </authorList>
    </citation>
    <scope>NUCLEOTIDE SEQUENCE [LARGE SCALE GENOMIC DNA]</scope>
    <source>
        <strain evidence="2 3">13K206</strain>
    </source>
</reference>
<evidence type="ECO:0000259" key="1">
    <source>
        <dbReference type="Pfam" id="PF01872"/>
    </source>
</evidence>
<comment type="caution">
    <text evidence="2">The sequence shown here is derived from an EMBL/GenBank/DDBJ whole genome shotgun (WGS) entry which is preliminary data.</text>
</comment>
<proteinExistence type="predicted"/>
<name>A0A2W2DKN3_9ACTN</name>
<dbReference type="Proteomes" id="UP000248749">
    <property type="component" value="Unassembled WGS sequence"/>
</dbReference>
<dbReference type="InterPro" id="IPR024072">
    <property type="entry name" value="DHFR-like_dom_sf"/>
</dbReference>
<dbReference type="EMBL" id="POUB01000046">
    <property type="protein sequence ID" value="PZG00288.1"/>
    <property type="molecule type" value="Genomic_DNA"/>
</dbReference>
<dbReference type="OrthoDB" id="7949219at2"/>
<accession>A0A2W2DKN3</accession>
<dbReference type="GO" id="GO:0009231">
    <property type="term" value="P:riboflavin biosynthetic process"/>
    <property type="evidence" value="ECO:0007669"/>
    <property type="project" value="InterPro"/>
</dbReference>
<keyword evidence="3" id="KW-1185">Reference proteome</keyword>
<evidence type="ECO:0000313" key="2">
    <source>
        <dbReference type="EMBL" id="PZG00288.1"/>
    </source>
</evidence>
<gene>
    <name evidence="2" type="ORF">C1I99_09810</name>
</gene>
<dbReference type="InterPro" id="IPR002734">
    <property type="entry name" value="RibDG_C"/>
</dbReference>
<feature type="domain" description="Bacterial bifunctional deaminase-reductase C-terminal" evidence="1">
    <location>
        <begin position="2"/>
        <end position="180"/>
    </location>
</feature>
<sequence>MRKIIVHMSVSLDGFFEGPDGDLSWHMVDDELHRHFNAELRTMGAFLNGRRAYELMVGFWPTADQDPASSEPMKEFAGIWRDMPKIVYSRRLERADWNAVVVPEVDPAEVRRLKAEPGGDLALGGADLAATFQRHDLIDEWRLYVHPVILGRGRLLFPTSGESQQLRLAGTRTFGNGVVLLRHERAQG</sequence>
<dbReference type="PANTHER" id="PTHR38011:SF11">
    <property type="entry name" value="2,5-DIAMINO-6-RIBOSYLAMINO-4(3H)-PYRIMIDINONE 5'-PHOSPHATE REDUCTASE"/>
    <property type="match status" value="1"/>
</dbReference>
<dbReference type="AlphaFoldDB" id="A0A2W2DKN3"/>
<dbReference type="RefSeq" id="WP_111133902.1">
    <property type="nucleotide sequence ID" value="NZ_POUB01000046.1"/>
</dbReference>